<evidence type="ECO:0000313" key="1">
    <source>
        <dbReference type="EMBL" id="CNG37558.1"/>
    </source>
</evidence>
<organism evidence="1 2">
    <name type="scientific">Yersinia enterocolitica</name>
    <dbReference type="NCBI Taxonomy" id="630"/>
    <lineage>
        <taxon>Bacteria</taxon>
        <taxon>Pseudomonadati</taxon>
        <taxon>Pseudomonadota</taxon>
        <taxon>Gammaproteobacteria</taxon>
        <taxon>Enterobacterales</taxon>
        <taxon>Yersiniaceae</taxon>
        <taxon>Yersinia</taxon>
    </lineage>
</organism>
<reference evidence="1 2" key="1">
    <citation type="submission" date="2015-03" db="EMBL/GenBank/DDBJ databases">
        <authorList>
            <consortium name="Pathogen Informatics"/>
            <person name="Murphy D."/>
        </authorList>
    </citation>
    <scope>NUCLEOTIDE SEQUENCE [LARGE SCALE GENOMIC DNA]</scope>
    <source>
        <strain evidence="1 2">IP27818</strain>
    </source>
</reference>
<dbReference type="Proteomes" id="UP000041356">
    <property type="component" value="Unassembled WGS sequence"/>
</dbReference>
<protein>
    <submittedName>
        <fullName evidence="1">Rhamnan synthesis protein F</fullName>
    </submittedName>
</protein>
<dbReference type="EMBL" id="CPZF01000012">
    <property type="protein sequence ID" value="CNG37558.1"/>
    <property type="molecule type" value="Genomic_DNA"/>
</dbReference>
<sequence length="321" mass="37462">MNMLIILGLFLMNKTNRVCIFAHYDKDNIIDPYVIYYLKKLKEANIDVVFVSVSNILNTELIKPYTINIINRDNIGYDFMSWQVGLASINDIQQYDELIFCNDSCYGPLYPLDHILNKFTDDGNTDFWGITDNIQLGYHIQSYFIAFKSNVFNSDVFKEFINSISVEKSKEDIVYKYEVGLTKKLHSRGFKSSVLVSYKEILSTIDPKKIYLDKFNRICTLLYKSLKEPSGAYNRIVNFFMTIRKYTKKLKEFSVKENSNITFVAWREILINGSPFIKVMLLRDNPTGLKNLSSYESIINELSEYDISLIDKHLKRVNNID</sequence>
<dbReference type="InterPro" id="IPR007739">
    <property type="entry name" value="RgpF"/>
</dbReference>
<dbReference type="Pfam" id="PF05045">
    <property type="entry name" value="RgpF"/>
    <property type="match status" value="1"/>
</dbReference>
<accession>A0A9P1V4B3</accession>
<gene>
    <name evidence="1" type="ORF">ERS137939_03901</name>
</gene>
<name>A0A9P1V4B3_YEREN</name>
<proteinExistence type="predicted"/>
<comment type="caution">
    <text evidence="1">The sequence shown here is derived from an EMBL/GenBank/DDBJ whole genome shotgun (WGS) entry which is preliminary data.</text>
</comment>
<evidence type="ECO:0000313" key="2">
    <source>
        <dbReference type="Proteomes" id="UP000041356"/>
    </source>
</evidence>
<dbReference type="AlphaFoldDB" id="A0A9P1V4B3"/>